<dbReference type="PANTHER" id="PTHR30055">
    <property type="entry name" value="HTH-TYPE TRANSCRIPTIONAL REGULATOR RUTR"/>
    <property type="match status" value="1"/>
</dbReference>
<accession>A0A2A7SI54</accession>
<sequence length="243" mass="25875">MSSTGQLDFPIPAMHLPPGDSPDLVDIRLRRRGPVAPARARYRRAEDSRAAILQAVVDLVERDGGEPVHVDRIAERAGLHKMAIYRIFGSRAALLDEVAGRLCDGERARWDEIAGATDGTPRAVLIALFDDLARRVRADAACDCRLARLTSQGEALPAAGQRSLALRGALRAFLHAHCLASGAAEPGRMTDALMLVWQGAVSPRWTDEEVAALCDGLPAVVDGVIRGHVPAAAGAASPIETCE</sequence>
<dbReference type="Gene3D" id="1.10.357.10">
    <property type="entry name" value="Tetracycline Repressor, domain 2"/>
    <property type="match status" value="1"/>
</dbReference>
<protein>
    <recommendedName>
        <fullName evidence="5">HTH tetR-type domain-containing protein</fullName>
    </recommendedName>
</protein>
<proteinExistence type="predicted"/>
<evidence type="ECO:0000256" key="4">
    <source>
        <dbReference type="PROSITE-ProRule" id="PRU00335"/>
    </source>
</evidence>
<feature type="DNA-binding region" description="H-T-H motif" evidence="4">
    <location>
        <begin position="69"/>
        <end position="88"/>
    </location>
</feature>
<feature type="domain" description="HTH tetR-type" evidence="5">
    <location>
        <begin position="46"/>
        <end position="106"/>
    </location>
</feature>
<dbReference type="Proteomes" id="UP000220629">
    <property type="component" value="Unassembled WGS sequence"/>
</dbReference>
<evidence type="ECO:0000313" key="7">
    <source>
        <dbReference type="Proteomes" id="UP000220629"/>
    </source>
</evidence>
<dbReference type="EMBL" id="PDDY01000001">
    <property type="protein sequence ID" value="PEH43337.1"/>
    <property type="molecule type" value="Genomic_DNA"/>
</dbReference>
<dbReference type="InterPro" id="IPR009057">
    <property type="entry name" value="Homeodomain-like_sf"/>
</dbReference>
<keyword evidence="3" id="KW-0804">Transcription</keyword>
<dbReference type="InterPro" id="IPR050109">
    <property type="entry name" value="HTH-type_TetR-like_transc_reg"/>
</dbReference>
<dbReference type="PROSITE" id="PS50977">
    <property type="entry name" value="HTH_TETR_2"/>
    <property type="match status" value="1"/>
</dbReference>
<gene>
    <name evidence="6" type="ORF">CRM94_14925</name>
</gene>
<comment type="caution">
    <text evidence="6">The sequence shown here is derived from an EMBL/GenBank/DDBJ whole genome shotgun (WGS) entry which is preliminary data.</text>
</comment>
<dbReference type="SUPFAM" id="SSF46689">
    <property type="entry name" value="Homeodomain-like"/>
    <property type="match status" value="1"/>
</dbReference>
<evidence type="ECO:0000313" key="6">
    <source>
        <dbReference type="EMBL" id="PEH43337.1"/>
    </source>
</evidence>
<keyword evidence="1" id="KW-0805">Transcription regulation</keyword>
<reference evidence="7" key="1">
    <citation type="submission" date="2017-09" db="EMBL/GenBank/DDBJ databases">
        <title>FDA dAtabase for Regulatory Grade micrObial Sequences (FDA-ARGOS): Supporting development and validation of Infectious Disease Dx tests.</title>
        <authorList>
            <person name="Minogue T."/>
            <person name="Wolcott M."/>
            <person name="Wasieloski L."/>
            <person name="Aguilar W."/>
            <person name="Moore D."/>
            <person name="Tallon L."/>
            <person name="Sadzewicz L."/>
            <person name="Ott S."/>
            <person name="Zhao X."/>
            <person name="Nagaraj S."/>
            <person name="Vavikolanu K."/>
            <person name="Aluvathingal J."/>
            <person name="Nadendla S."/>
            <person name="Sichtig H."/>
        </authorList>
    </citation>
    <scope>NUCLEOTIDE SEQUENCE [LARGE SCALE GENOMIC DNA]</scope>
    <source>
        <strain evidence="7">FDAARGOS_390</strain>
    </source>
</reference>
<evidence type="ECO:0000259" key="5">
    <source>
        <dbReference type="PROSITE" id="PS50977"/>
    </source>
</evidence>
<evidence type="ECO:0000256" key="2">
    <source>
        <dbReference type="ARBA" id="ARBA00023125"/>
    </source>
</evidence>
<evidence type="ECO:0000256" key="3">
    <source>
        <dbReference type="ARBA" id="ARBA00023163"/>
    </source>
</evidence>
<dbReference type="AlphaFoldDB" id="A0A2A7SI54"/>
<dbReference type="Pfam" id="PF00440">
    <property type="entry name" value="TetR_N"/>
    <property type="match status" value="1"/>
</dbReference>
<dbReference type="GO" id="GO:0000976">
    <property type="term" value="F:transcription cis-regulatory region binding"/>
    <property type="evidence" value="ECO:0007669"/>
    <property type="project" value="TreeGrafter"/>
</dbReference>
<dbReference type="PANTHER" id="PTHR30055:SF234">
    <property type="entry name" value="HTH-TYPE TRANSCRIPTIONAL REGULATOR BETI"/>
    <property type="match status" value="1"/>
</dbReference>
<keyword evidence="2 4" id="KW-0238">DNA-binding</keyword>
<dbReference type="InterPro" id="IPR001647">
    <property type="entry name" value="HTH_TetR"/>
</dbReference>
<dbReference type="GO" id="GO:0003700">
    <property type="term" value="F:DNA-binding transcription factor activity"/>
    <property type="evidence" value="ECO:0007669"/>
    <property type="project" value="TreeGrafter"/>
</dbReference>
<name>A0A2A7SI54_BURGA</name>
<dbReference type="RefSeq" id="WP_098153031.1">
    <property type="nucleotide sequence ID" value="NZ_CADEQH010000015.1"/>
</dbReference>
<organism evidence="6 7">
    <name type="scientific">Burkholderia gladioli</name>
    <name type="common">Pseudomonas marginata</name>
    <name type="synonym">Phytomonas marginata</name>
    <dbReference type="NCBI Taxonomy" id="28095"/>
    <lineage>
        <taxon>Bacteria</taxon>
        <taxon>Pseudomonadati</taxon>
        <taxon>Pseudomonadota</taxon>
        <taxon>Betaproteobacteria</taxon>
        <taxon>Burkholderiales</taxon>
        <taxon>Burkholderiaceae</taxon>
        <taxon>Burkholderia</taxon>
    </lineage>
</organism>
<evidence type="ECO:0000256" key="1">
    <source>
        <dbReference type="ARBA" id="ARBA00023015"/>
    </source>
</evidence>